<dbReference type="GO" id="GO:0042910">
    <property type="term" value="F:xenobiotic transmembrane transporter activity"/>
    <property type="evidence" value="ECO:0007669"/>
    <property type="project" value="InterPro"/>
</dbReference>
<evidence type="ECO:0000256" key="1">
    <source>
        <dbReference type="ARBA" id="ARBA00003408"/>
    </source>
</evidence>
<evidence type="ECO:0000313" key="14">
    <source>
        <dbReference type="EMBL" id="XCC61646.1"/>
    </source>
</evidence>
<keyword evidence="11 13" id="KW-0472">Membrane</keyword>
<evidence type="ECO:0000256" key="13">
    <source>
        <dbReference type="SAM" id="Phobius"/>
    </source>
</evidence>
<feature type="transmembrane region" description="Helical" evidence="13">
    <location>
        <begin position="387"/>
        <end position="408"/>
    </location>
</feature>
<evidence type="ECO:0000256" key="3">
    <source>
        <dbReference type="ARBA" id="ARBA00010199"/>
    </source>
</evidence>
<dbReference type="InterPro" id="IPR002528">
    <property type="entry name" value="MATE_fam"/>
</dbReference>
<dbReference type="InterPro" id="IPR050222">
    <property type="entry name" value="MATE_MdtK"/>
</dbReference>
<feature type="transmembrane region" description="Helical" evidence="13">
    <location>
        <begin position="191"/>
        <end position="214"/>
    </location>
</feature>
<dbReference type="GO" id="GO:0015297">
    <property type="term" value="F:antiporter activity"/>
    <property type="evidence" value="ECO:0007669"/>
    <property type="project" value="UniProtKB-KW"/>
</dbReference>
<feature type="transmembrane region" description="Helical" evidence="13">
    <location>
        <begin position="355"/>
        <end position="375"/>
    </location>
</feature>
<dbReference type="NCBIfam" id="TIGR00797">
    <property type="entry name" value="matE"/>
    <property type="match status" value="1"/>
</dbReference>
<dbReference type="GO" id="GO:0005886">
    <property type="term" value="C:plasma membrane"/>
    <property type="evidence" value="ECO:0007669"/>
    <property type="project" value="UniProtKB-SubCell"/>
</dbReference>
<dbReference type="PANTHER" id="PTHR43298:SF2">
    <property type="entry name" value="FMN_FAD EXPORTER YEEO-RELATED"/>
    <property type="match status" value="1"/>
</dbReference>
<dbReference type="EMBL" id="CP117826">
    <property type="protein sequence ID" value="XCC61646.1"/>
    <property type="molecule type" value="Genomic_DNA"/>
</dbReference>
<proteinExistence type="inferred from homology"/>
<evidence type="ECO:0000256" key="4">
    <source>
        <dbReference type="ARBA" id="ARBA00020268"/>
    </source>
</evidence>
<keyword evidence="7" id="KW-1003">Cell membrane</keyword>
<evidence type="ECO:0000256" key="8">
    <source>
        <dbReference type="ARBA" id="ARBA00022692"/>
    </source>
</evidence>
<dbReference type="GO" id="GO:0006811">
    <property type="term" value="P:monoatomic ion transport"/>
    <property type="evidence" value="ECO:0007669"/>
    <property type="project" value="UniProtKB-KW"/>
</dbReference>
<gene>
    <name evidence="14" type="ORF">PUP29_08925</name>
</gene>
<feature type="transmembrane region" description="Helical" evidence="13">
    <location>
        <begin position="12"/>
        <end position="28"/>
    </location>
</feature>
<evidence type="ECO:0000256" key="7">
    <source>
        <dbReference type="ARBA" id="ARBA00022475"/>
    </source>
</evidence>
<keyword evidence="6" id="KW-0050">Antiport</keyword>
<feature type="transmembrane region" description="Helical" evidence="13">
    <location>
        <begin position="318"/>
        <end position="343"/>
    </location>
</feature>
<comment type="similarity">
    <text evidence="3">Belongs to the multi antimicrobial extrusion (MATE) (TC 2.A.66.1) family.</text>
</comment>
<evidence type="ECO:0000256" key="10">
    <source>
        <dbReference type="ARBA" id="ARBA00023065"/>
    </source>
</evidence>
<dbReference type="InterPro" id="IPR048279">
    <property type="entry name" value="MdtK-like"/>
</dbReference>
<evidence type="ECO:0000256" key="5">
    <source>
        <dbReference type="ARBA" id="ARBA00022448"/>
    </source>
</evidence>
<keyword evidence="8 13" id="KW-0812">Transmembrane</keyword>
<feature type="transmembrane region" description="Helical" evidence="13">
    <location>
        <begin position="48"/>
        <end position="81"/>
    </location>
</feature>
<dbReference type="CDD" id="cd13138">
    <property type="entry name" value="MATE_yoeA_like"/>
    <property type="match status" value="1"/>
</dbReference>
<evidence type="ECO:0000256" key="2">
    <source>
        <dbReference type="ARBA" id="ARBA00004651"/>
    </source>
</evidence>
<feature type="transmembrane region" description="Helical" evidence="13">
    <location>
        <begin position="135"/>
        <end position="152"/>
    </location>
</feature>
<dbReference type="RefSeq" id="WP_353423045.1">
    <property type="nucleotide sequence ID" value="NZ_CP117826.1"/>
</dbReference>
<name>A0AAU8A6E4_9FIRM</name>
<keyword evidence="5" id="KW-0813">Transport</keyword>
<evidence type="ECO:0000256" key="6">
    <source>
        <dbReference type="ARBA" id="ARBA00022449"/>
    </source>
</evidence>
<protein>
    <recommendedName>
        <fullName evidence="4">Probable multidrug resistance protein NorM</fullName>
    </recommendedName>
    <alternativeName>
        <fullName evidence="12">Multidrug-efflux transporter</fullName>
    </alternativeName>
</protein>
<organism evidence="14">
    <name type="scientific">Christensenella massiliensis</name>
    <dbReference type="NCBI Taxonomy" id="1805714"/>
    <lineage>
        <taxon>Bacteria</taxon>
        <taxon>Bacillati</taxon>
        <taxon>Bacillota</taxon>
        <taxon>Clostridia</taxon>
        <taxon>Christensenellales</taxon>
        <taxon>Christensenellaceae</taxon>
        <taxon>Christensenella</taxon>
    </lineage>
</organism>
<sequence length="446" mass="48456">MENDYLVRKKPFHALLIFALPIIIGNLFQQMYTMVDSAVVGRFVSEQALAAVGASYSLTNIFICVALGGGIGASVIVSRYFGAKNYNRMKLAVFTAFLSFLIVSVLLGGFGLLFSRNIMVLLNTPADVLDMAVEYLNIYFIGLPFLFMYNVLSSMFNALGKSKIPLVFLIFSSLLNIVLDVFMVTQLGMGVAGVAWATLIAQGISAVLSFLVFLRELKKLECGHTKAFDRGGLAAMTKIALPSILQQSTVSIGMMLVQSVVNSFGSQALAGFSAAMRVESLCIVPMIAIGNALSSYTAQNIGAGKPERVVQGYRVSNLMVVFCAAVLCVALELFNGPIVAFFLGDGGTAVAEATGRGYLSFMGWFFCLIGFKMAVDGLLRGAGDMKMFTIANIVNLFIRVFVSVMFAPTLGIEMVWYAVPIGWFANWSISFAQYRTGKWKRIYTAR</sequence>
<evidence type="ECO:0000256" key="9">
    <source>
        <dbReference type="ARBA" id="ARBA00022989"/>
    </source>
</evidence>
<reference evidence="14" key="1">
    <citation type="submission" date="2023-02" db="EMBL/GenBank/DDBJ databases">
        <title>Gut commensal Christensenella minuta modulates host metabolism via a new class of secondary bile acids.</title>
        <authorList>
            <person name="Liu C."/>
        </authorList>
    </citation>
    <scope>NUCLEOTIDE SEQUENCE</scope>
    <source>
        <strain evidence="14">CA70</strain>
    </source>
</reference>
<dbReference type="Pfam" id="PF01554">
    <property type="entry name" value="MatE"/>
    <property type="match status" value="2"/>
</dbReference>
<accession>A0AAU8A6E4</accession>
<evidence type="ECO:0000256" key="11">
    <source>
        <dbReference type="ARBA" id="ARBA00023136"/>
    </source>
</evidence>
<feature type="transmembrane region" description="Helical" evidence="13">
    <location>
        <begin position="164"/>
        <end position="185"/>
    </location>
</feature>
<feature type="transmembrane region" description="Helical" evidence="13">
    <location>
        <begin position="414"/>
        <end position="432"/>
    </location>
</feature>
<dbReference type="PIRSF" id="PIRSF006603">
    <property type="entry name" value="DinF"/>
    <property type="match status" value="1"/>
</dbReference>
<dbReference type="PANTHER" id="PTHR43298">
    <property type="entry name" value="MULTIDRUG RESISTANCE PROTEIN NORM-RELATED"/>
    <property type="match status" value="1"/>
</dbReference>
<keyword evidence="10" id="KW-0406">Ion transport</keyword>
<comment type="subcellular location">
    <subcellularLocation>
        <location evidence="2">Cell membrane</location>
        <topology evidence="2">Multi-pass membrane protein</topology>
    </subcellularLocation>
</comment>
<comment type="function">
    <text evidence="1">Multidrug efflux pump.</text>
</comment>
<evidence type="ECO:0000256" key="12">
    <source>
        <dbReference type="ARBA" id="ARBA00031636"/>
    </source>
</evidence>
<feature type="transmembrane region" description="Helical" evidence="13">
    <location>
        <begin position="93"/>
        <end position="115"/>
    </location>
</feature>
<keyword evidence="9 13" id="KW-1133">Transmembrane helix</keyword>
<dbReference type="AlphaFoldDB" id="A0AAU8A6E4"/>